<evidence type="ECO:0000313" key="1">
    <source>
        <dbReference type="EMBL" id="SER79844.1"/>
    </source>
</evidence>
<sequence>MQIFTCPGCGSPVYFHNTTCGCGQAIFFDPDRQIMQGEGPACVNREMIGCNWVAEAGNYCRSCAMTETVPDLAAPENVPLWTRTELNKRWLLASLTRWGWFTPDDHGARPVFKLLSEQTAAGDYNVVMGHANGVITINVSEASEAVRKQRQINLGESYRTMIGHMRHEVAHFLFLRVAQDDGFLPAFRDLFGDERENYAEALKEHYNHPDAPDAQHITSYATAHPHEDWAETIAHLLHLVDLLDSAAAARLSLPSGPSADYDAYVETDAVALVKLAADVALAVNHVNRALDLPDLYPFVLGAGVREKLVFAHRYMQRVQAA</sequence>
<gene>
    <name evidence="1" type="ORF">SAMN04490244_10317</name>
</gene>
<name>A0A1H9S4F3_9RHOB</name>
<protein>
    <submittedName>
        <fullName evidence="1">Uncharacterized protein</fullName>
    </submittedName>
</protein>
<dbReference type="Gene3D" id="3.40.390.70">
    <property type="match status" value="1"/>
</dbReference>
<dbReference type="Proteomes" id="UP000198885">
    <property type="component" value="Unassembled WGS sequence"/>
</dbReference>
<dbReference type="InterPro" id="IPR031321">
    <property type="entry name" value="UCP012641"/>
</dbReference>
<dbReference type="RefSeq" id="WP_092689598.1">
    <property type="nucleotide sequence ID" value="NZ_CBDDGO010000004.1"/>
</dbReference>
<dbReference type="PIRSF" id="PIRSF012641">
    <property type="entry name" value="UCP012641"/>
    <property type="match status" value="1"/>
</dbReference>
<evidence type="ECO:0000313" key="2">
    <source>
        <dbReference type="Proteomes" id="UP000198885"/>
    </source>
</evidence>
<dbReference type="STRING" id="641238.SAMN04490244_10317"/>
<dbReference type="OrthoDB" id="256753at2"/>
<reference evidence="1 2" key="1">
    <citation type="submission" date="2016-10" db="EMBL/GenBank/DDBJ databases">
        <authorList>
            <person name="de Groot N.N."/>
        </authorList>
    </citation>
    <scope>NUCLEOTIDE SEQUENCE [LARGE SCALE GENOMIC DNA]</scope>
    <source>
        <strain evidence="1 2">DSM 23042</strain>
    </source>
</reference>
<keyword evidence="2" id="KW-1185">Reference proteome</keyword>
<dbReference type="EMBL" id="FOGU01000003">
    <property type="protein sequence ID" value="SER79844.1"/>
    <property type="molecule type" value="Genomic_DNA"/>
</dbReference>
<organism evidence="1 2">
    <name type="scientific">Tranquillimonas rosea</name>
    <dbReference type="NCBI Taxonomy" id="641238"/>
    <lineage>
        <taxon>Bacteria</taxon>
        <taxon>Pseudomonadati</taxon>
        <taxon>Pseudomonadota</taxon>
        <taxon>Alphaproteobacteria</taxon>
        <taxon>Rhodobacterales</taxon>
        <taxon>Roseobacteraceae</taxon>
        <taxon>Tranquillimonas</taxon>
    </lineage>
</organism>
<proteinExistence type="predicted"/>
<dbReference type="Pfam" id="PF15887">
    <property type="entry name" value="Peptidase_Mx"/>
    <property type="match status" value="1"/>
</dbReference>
<accession>A0A1H9S4F3</accession>
<dbReference type="AlphaFoldDB" id="A0A1H9S4F3"/>